<dbReference type="Pfam" id="PF11969">
    <property type="entry name" value="DcpS_C"/>
    <property type="match status" value="1"/>
</dbReference>
<accession>A0ABU7UJE7</accession>
<gene>
    <name evidence="3" type="ORF">SJI18_01580</name>
</gene>
<protein>
    <submittedName>
        <fullName evidence="3">Histidine triad nucleotide-binding protein</fullName>
    </submittedName>
</protein>
<evidence type="ECO:0000259" key="2">
    <source>
        <dbReference type="PROSITE" id="PS51084"/>
    </source>
</evidence>
<comment type="caution">
    <text evidence="3">The sequence shown here is derived from an EMBL/GenBank/DDBJ whole genome shotgun (WGS) entry which is preliminary data.</text>
</comment>
<feature type="domain" description="HIT" evidence="2">
    <location>
        <begin position="7"/>
        <end position="116"/>
    </location>
</feature>
<evidence type="ECO:0000313" key="4">
    <source>
        <dbReference type="Proteomes" id="UP001498469"/>
    </source>
</evidence>
<evidence type="ECO:0000313" key="3">
    <source>
        <dbReference type="EMBL" id="MEF2110994.1"/>
    </source>
</evidence>
<dbReference type="CDD" id="cd01276">
    <property type="entry name" value="PKCI_related"/>
    <property type="match status" value="1"/>
</dbReference>
<evidence type="ECO:0000256" key="1">
    <source>
        <dbReference type="PROSITE-ProRule" id="PRU00464"/>
    </source>
</evidence>
<proteinExistence type="predicted"/>
<dbReference type="InterPro" id="IPR019808">
    <property type="entry name" value="Histidine_triad_CS"/>
</dbReference>
<dbReference type="EMBL" id="JAZHFS010000001">
    <property type="protein sequence ID" value="MEF2110994.1"/>
    <property type="molecule type" value="Genomic_DNA"/>
</dbReference>
<dbReference type="PROSITE" id="PS00892">
    <property type="entry name" value="HIT_1"/>
    <property type="match status" value="1"/>
</dbReference>
<dbReference type="Gene3D" id="3.30.428.10">
    <property type="entry name" value="HIT-like"/>
    <property type="match status" value="1"/>
</dbReference>
<dbReference type="SUPFAM" id="SSF54197">
    <property type="entry name" value="HIT-like"/>
    <property type="match status" value="1"/>
</dbReference>
<keyword evidence="4" id="KW-1185">Reference proteome</keyword>
<dbReference type="PANTHER" id="PTHR23089">
    <property type="entry name" value="HISTIDINE TRIAD HIT PROTEIN"/>
    <property type="match status" value="1"/>
</dbReference>
<reference evidence="3 4" key="1">
    <citation type="submission" date="2023-11" db="EMBL/GenBank/DDBJ databases">
        <title>Draft genome sequence of a psychrophilic Clostridium strain from permafrost water brine.</title>
        <authorList>
            <person name="Shcherbakova V.A."/>
            <person name="Trubitsyn V.E."/>
            <person name="Zakharyuk A.G."/>
        </authorList>
    </citation>
    <scope>NUCLEOTIDE SEQUENCE [LARGE SCALE GENOMIC DNA]</scope>
    <source>
        <strain evidence="3 4">14F</strain>
    </source>
</reference>
<sequence>MEKEDCLFCKIIKKQIPSEMLYEDDEVIVIKDISPQAPIHVIIIPKQHIDNLNCLTKDQSEIIGHIFMVATKVVQTLGIAKSGYRIVSNCGEQGGQTVQHIHFHLLGGRLLEWPPG</sequence>
<dbReference type="PROSITE" id="PS51084">
    <property type="entry name" value="HIT_2"/>
    <property type="match status" value="1"/>
</dbReference>
<name>A0ABU7UJE7_9CLOT</name>
<feature type="short sequence motif" description="Histidine triad motif" evidence="1">
    <location>
        <begin position="100"/>
        <end position="104"/>
    </location>
</feature>
<dbReference type="InterPro" id="IPR011146">
    <property type="entry name" value="HIT-like"/>
</dbReference>
<dbReference type="InterPro" id="IPR036265">
    <property type="entry name" value="HIT-like_sf"/>
</dbReference>
<organism evidence="3 4">
    <name type="scientific">Clostridium frigoriphilum</name>
    <dbReference type="NCBI Taxonomy" id="443253"/>
    <lineage>
        <taxon>Bacteria</taxon>
        <taxon>Bacillati</taxon>
        <taxon>Bacillota</taxon>
        <taxon>Clostridia</taxon>
        <taxon>Eubacteriales</taxon>
        <taxon>Clostridiaceae</taxon>
        <taxon>Clostridium</taxon>
    </lineage>
</organism>
<dbReference type="InterPro" id="IPR001310">
    <property type="entry name" value="Histidine_triad_HIT"/>
</dbReference>
<dbReference type="Proteomes" id="UP001498469">
    <property type="component" value="Unassembled WGS sequence"/>
</dbReference>
<dbReference type="PRINTS" id="PR00332">
    <property type="entry name" value="HISTRIAD"/>
</dbReference>